<evidence type="ECO:0000313" key="1">
    <source>
        <dbReference type="EMBL" id="QEN06431.1"/>
    </source>
</evidence>
<keyword evidence="1" id="KW-0614">Plasmid</keyword>
<dbReference type="RefSeq" id="WP_149569656.1">
    <property type="nucleotide sequence ID" value="NZ_CP035808.1"/>
</dbReference>
<keyword evidence="2" id="KW-1185">Reference proteome</keyword>
<dbReference type="Proteomes" id="UP000323824">
    <property type="component" value="Plasmid pSpe"/>
</dbReference>
<reference evidence="1 2" key="2">
    <citation type="submission" date="2019-09" db="EMBL/GenBank/DDBJ databases">
        <title>Complete Genome Sequence and Methylome Analysis of free living Spirochaetas.</title>
        <authorList>
            <person name="Leshcheva N."/>
            <person name="Mikheeva N."/>
        </authorList>
    </citation>
    <scope>NUCLEOTIDE SEQUENCE [LARGE SCALE GENOMIC DNA]</scope>
    <source>
        <strain evidence="1 2">P</strain>
        <plasmid evidence="2">pspe</plasmid>
    </source>
</reference>
<organism evidence="1 2">
    <name type="scientific">Thiospirochaeta perfilievii</name>
    <dbReference type="NCBI Taxonomy" id="252967"/>
    <lineage>
        <taxon>Bacteria</taxon>
        <taxon>Pseudomonadati</taxon>
        <taxon>Spirochaetota</taxon>
        <taxon>Spirochaetia</taxon>
        <taxon>Spirochaetales</taxon>
        <taxon>Spirochaetaceae</taxon>
        <taxon>Thiospirochaeta</taxon>
    </lineage>
</organism>
<dbReference type="EMBL" id="CP035808">
    <property type="protein sequence ID" value="QEN06431.1"/>
    <property type="molecule type" value="Genomic_DNA"/>
</dbReference>
<proteinExistence type="predicted"/>
<reference evidence="1 2" key="1">
    <citation type="submission" date="2019-02" db="EMBL/GenBank/DDBJ databases">
        <authorList>
            <person name="Fomenkov A."/>
            <person name="Dubinina G."/>
            <person name="Grabovich M."/>
            <person name="Vincze T."/>
            <person name="Roberts R.J."/>
        </authorList>
    </citation>
    <scope>NUCLEOTIDE SEQUENCE [LARGE SCALE GENOMIC DNA]</scope>
    <source>
        <strain evidence="1 2">P</strain>
        <plasmid evidence="2">pspe</plasmid>
    </source>
</reference>
<dbReference type="KEGG" id="sper:EW093_17130"/>
<gene>
    <name evidence="1" type="ORF">EW093_17130</name>
</gene>
<evidence type="ECO:0000313" key="2">
    <source>
        <dbReference type="Proteomes" id="UP000323824"/>
    </source>
</evidence>
<sequence>MHLSQKHNDELLFYVNDHDTIYFLSIGNHKDMYRKNNVEIIVNEYPHLLPILKIFPLPVLMSRSSNYSVEQIKVLWESGNNILLQINDQSYMGMPQTFSNISNQNIITSQNHIYQLESQLEAILTSLKQDSNKVNLRLLYAKSRLSIKQGVIHFKDRVSGKEFQVASDFLLLLNTINIILGIKNVSN</sequence>
<dbReference type="AlphaFoldDB" id="A0A5C1QFZ0"/>
<protein>
    <submittedName>
        <fullName evidence="1">Uncharacterized protein</fullName>
    </submittedName>
</protein>
<name>A0A5C1QFZ0_9SPIO</name>
<accession>A0A5C1QFZ0</accession>
<geneLocation type="plasmid" evidence="2">
    <name>pspe</name>
</geneLocation>